<dbReference type="AlphaFoldDB" id="W9V6C9"/>
<gene>
    <name evidence="1" type="ORF">D779_1677</name>
</gene>
<dbReference type="Proteomes" id="UP000019460">
    <property type="component" value="Unassembled WGS sequence"/>
</dbReference>
<accession>W9V6C9</accession>
<organism evidence="1 2">
    <name type="scientific">Imhoffiella purpurea</name>
    <dbReference type="NCBI Taxonomy" id="1249627"/>
    <lineage>
        <taxon>Bacteria</taxon>
        <taxon>Pseudomonadati</taxon>
        <taxon>Pseudomonadota</taxon>
        <taxon>Gammaproteobacteria</taxon>
        <taxon>Chromatiales</taxon>
        <taxon>Chromatiaceae</taxon>
        <taxon>Imhoffiella</taxon>
    </lineage>
</organism>
<comment type="caution">
    <text evidence="1">The sequence shown here is derived from an EMBL/GenBank/DDBJ whole genome shotgun (WGS) entry which is preliminary data.</text>
</comment>
<protein>
    <submittedName>
        <fullName evidence="1">Uncharacterized protein</fullName>
    </submittedName>
</protein>
<evidence type="ECO:0000313" key="1">
    <source>
        <dbReference type="EMBL" id="EXJ15123.1"/>
    </source>
</evidence>
<dbReference type="EMBL" id="AONC01000029">
    <property type="protein sequence ID" value="EXJ15123.1"/>
    <property type="molecule type" value="Genomic_DNA"/>
</dbReference>
<dbReference type="STRING" id="1249627.D779_1677"/>
<proteinExistence type="predicted"/>
<keyword evidence="2" id="KW-1185">Reference proteome</keyword>
<evidence type="ECO:0000313" key="2">
    <source>
        <dbReference type="Proteomes" id="UP000019460"/>
    </source>
</evidence>
<name>W9V6C9_9GAMM</name>
<reference evidence="1 2" key="1">
    <citation type="submission" date="2012-11" db="EMBL/GenBank/DDBJ databases">
        <title>Genome assembly of Thiorhodococcus sp. AK35.</title>
        <authorList>
            <person name="Nupur N."/>
            <person name="Khatri I."/>
            <person name="Subramanian S."/>
            <person name="Pinnaka A."/>
        </authorList>
    </citation>
    <scope>NUCLEOTIDE SEQUENCE [LARGE SCALE GENOMIC DNA]</scope>
    <source>
        <strain evidence="1 2">AK35</strain>
    </source>
</reference>
<sequence>MGGSVVHILPRLTCSRLTSQNPRLSECLFFDLTLCNRRYSCRSSMLCLGPHEILAIRSFMPRLRITHRLIHRFVLGIRWVLKAAARLIIVSK</sequence>